<proteinExistence type="predicted"/>
<feature type="transmembrane region" description="Helical" evidence="7">
    <location>
        <begin position="57"/>
        <end position="75"/>
    </location>
</feature>
<reference evidence="9 10" key="1">
    <citation type="submission" date="2017-02" db="EMBL/GenBank/DDBJ databases">
        <title>The new phylogeny of genus Mycobacterium.</title>
        <authorList>
            <person name="Tortoli E."/>
            <person name="Trovato A."/>
            <person name="Cirillo D.M."/>
        </authorList>
    </citation>
    <scope>NUCLEOTIDE SEQUENCE [LARGE SCALE GENOMIC DNA]</scope>
    <source>
        <strain evidence="9 10">DSM 45578</strain>
    </source>
</reference>
<comment type="caution">
    <text evidence="9">The sequence shown here is derived from an EMBL/GenBank/DDBJ whole genome shotgun (WGS) entry which is preliminary data.</text>
</comment>
<dbReference type="GO" id="GO:0005886">
    <property type="term" value="C:plasma membrane"/>
    <property type="evidence" value="ECO:0007669"/>
    <property type="project" value="UniProtKB-SubCell"/>
</dbReference>
<feature type="transmembrane region" description="Helical" evidence="7">
    <location>
        <begin position="174"/>
        <end position="195"/>
    </location>
</feature>
<feature type="transmembrane region" description="Helical" evidence="7">
    <location>
        <begin position="442"/>
        <end position="463"/>
    </location>
</feature>
<dbReference type="AlphaFoldDB" id="A0A1W9YWG9"/>
<feature type="domain" description="Major facilitator superfamily (MFS) profile" evidence="8">
    <location>
        <begin position="20"/>
        <end position="466"/>
    </location>
</feature>
<feature type="transmembrane region" description="Helical" evidence="7">
    <location>
        <begin position="87"/>
        <end position="110"/>
    </location>
</feature>
<feature type="transmembrane region" description="Helical" evidence="7">
    <location>
        <begin position="309"/>
        <end position="327"/>
    </location>
</feature>
<keyword evidence="2" id="KW-0813">Transport</keyword>
<comment type="subcellular location">
    <subcellularLocation>
        <location evidence="1">Cell membrane</location>
        <topology evidence="1">Multi-pass membrane protein</topology>
    </subcellularLocation>
</comment>
<evidence type="ECO:0000256" key="6">
    <source>
        <dbReference type="ARBA" id="ARBA00023136"/>
    </source>
</evidence>
<dbReference type="Gene3D" id="1.20.1250.20">
    <property type="entry name" value="MFS general substrate transporter like domains"/>
    <property type="match status" value="1"/>
</dbReference>
<organism evidence="9 10">
    <name type="scientific">Mycolicibacterium bacteremicum</name>
    <name type="common">Mycobacterium bacteremicum</name>
    <dbReference type="NCBI Taxonomy" id="564198"/>
    <lineage>
        <taxon>Bacteria</taxon>
        <taxon>Bacillati</taxon>
        <taxon>Actinomycetota</taxon>
        <taxon>Actinomycetes</taxon>
        <taxon>Mycobacteriales</taxon>
        <taxon>Mycobacteriaceae</taxon>
        <taxon>Mycolicibacterium</taxon>
    </lineage>
</organism>
<evidence type="ECO:0000313" key="9">
    <source>
        <dbReference type="EMBL" id="ORA04395.1"/>
    </source>
</evidence>
<dbReference type="PANTHER" id="PTHR42718:SF48">
    <property type="entry name" value="CONSERVED TWO-DOMAIN MEMBRANE PROTEIN-RELATED"/>
    <property type="match status" value="1"/>
</dbReference>
<feature type="transmembrane region" description="Helical" evidence="7">
    <location>
        <begin position="234"/>
        <end position="253"/>
    </location>
</feature>
<keyword evidence="6 7" id="KW-0472">Membrane</keyword>
<gene>
    <name evidence="9" type="ORF">BST17_13985</name>
</gene>
<feature type="transmembrane region" description="Helical" evidence="7">
    <location>
        <begin position="20"/>
        <end position="45"/>
    </location>
</feature>
<dbReference type="EMBL" id="MVHJ01000010">
    <property type="protein sequence ID" value="ORA04395.1"/>
    <property type="molecule type" value="Genomic_DNA"/>
</dbReference>
<protein>
    <submittedName>
        <fullName evidence="9">MFS transporter</fullName>
    </submittedName>
</protein>
<dbReference type="RefSeq" id="WP_083058970.1">
    <property type="nucleotide sequence ID" value="NZ_JACKVM010000008.1"/>
</dbReference>
<feature type="transmembrane region" description="Helical" evidence="7">
    <location>
        <begin position="334"/>
        <end position="356"/>
    </location>
</feature>
<dbReference type="InterPro" id="IPR020846">
    <property type="entry name" value="MFS_dom"/>
</dbReference>
<name>A0A1W9YWG9_MYCBA</name>
<dbReference type="PRINTS" id="PR01036">
    <property type="entry name" value="TCRTETB"/>
</dbReference>
<dbReference type="PROSITE" id="PS50850">
    <property type="entry name" value="MFS"/>
    <property type="match status" value="1"/>
</dbReference>
<dbReference type="InterPro" id="IPR036259">
    <property type="entry name" value="MFS_trans_sf"/>
</dbReference>
<accession>A0A1W9YWG9</accession>
<evidence type="ECO:0000256" key="2">
    <source>
        <dbReference type="ARBA" id="ARBA00022448"/>
    </source>
</evidence>
<keyword evidence="3" id="KW-1003">Cell membrane</keyword>
<evidence type="ECO:0000256" key="5">
    <source>
        <dbReference type="ARBA" id="ARBA00022989"/>
    </source>
</evidence>
<evidence type="ECO:0000256" key="7">
    <source>
        <dbReference type="SAM" id="Phobius"/>
    </source>
</evidence>
<keyword evidence="4 7" id="KW-0812">Transmembrane</keyword>
<dbReference type="CDD" id="cd17321">
    <property type="entry name" value="MFS_MMR_MDR_like"/>
    <property type="match status" value="1"/>
</dbReference>
<dbReference type="OrthoDB" id="7375466at2"/>
<feature type="transmembrane region" description="Helical" evidence="7">
    <location>
        <begin position="116"/>
        <end position="137"/>
    </location>
</feature>
<dbReference type="GO" id="GO:0022857">
    <property type="term" value="F:transmembrane transporter activity"/>
    <property type="evidence" value="ECO:0007669"/>
    <property type="project" value="InterPro"/>
</dbReference>
<dbReference type="Gene3D" id="1.20.1720.10">
    <property type="entry name" value="Multidrug resistance protein D"/>
    <property type="match status" value="1"/>
</dbReference>
<evidence type="ECO:0000256" key="4">
    <source>
        <dbReference type="ARBA" id="ARBA00022692"/>
    </source>
</evidence>
<dbReference type="STRING" id="564198.BST17_13985"/>
<dbReference type="Proteomes" id="UP000192366">
    <property type="component" value="Unassembled WGS sequence"/>
</dbReference>
<keyword evidence="10" id="KW-1185">Reference proteome</keyword>
<dbReference type="InterPro" id="IPR004638">
    <property type="entry name" value="EmrB-like"/>
</dbReference>
<feature type="transmembrane region" description="Helical" evidence="7">
    <location>
        <begin position="149"/>
        <end position="168"/>
    </location>
</feature>
<dbReference type="SUPFAM" id="SSF103473">
    <property type="entry name" value="MFS general substrate transporter"/>
    <property type="match status" value="1"/>
</dbReference>
<feature type="transmembrane region" description="Helical" evidence="7">
    <location>
        <begin position="207"/>
        <end position="228"/>
    </location>
</feature>
<keyword evidence="5 7" id="KW-1133">Transmembrane helix</keyword>
<evidence type="ECO:0000256" key="1">
    <source>
        <dbReference type="ARBA" id="ARBA00004651"/>
    </source>
</evidence>
<evidence type="ECO:0000259" key="8">
    <source>
        <dbReference type="PROSITE" id="PS50850"/>
    </source>
</evidence>
<evidence type="ECO:0000313" key="10">
    <source>
        <dbReference type="Proteomes" id="UP000192366"/>
    </source>
</evidence>
<dbReference type="InterPro" id="IPR011701">
    <property type="entry name" value="MFS"/>
</dbReference>
<dbReference type="NCBIfam" id="TIGR00711">
    <property type="entry name" value="efflux_EmrB"/>
    <property type="match status" value="1"/>
</dbReference>
<feature type="transmembrane region" description="Helical" evidence="7">
    <location>
        <begin position="368"/>
        <end position="391"/>
    </location>
</feature>
<evidence type="ECO:0000256" key="3">
    <source>
        <dbReference type="ARBA" id="ARBA00022475"/>
    </source>
</evidence>
<feature type="transmembrane region" description="Helical" evidence="7">
    <location>
        <begin position="273"/>
        <end position="297"/>
    </location>
</feature>
<feature type="transmembrane region" description="Helical" evidence="7">
    <location>
        <begin position="412"/>
        <end position="430"/>
    </location>
</feature>
<dbReference type="PANTHER" id="PTHR42718">
    <property type="entry name" value="MAJOR FACILITATOR SUPERFAMILY MULTIDRUG TRANSPORTER MFSC"/>
    <property type="match status" value="1"/>
</dbReference>
<dbReference type="Pfam" id="PF07690">
    <property type="entry name" value="MFS_1"/>
    <property type="match status" value="2"/>
</dbReference>
<sequence>MTGTADAHQSPPGSARPHAVLVITSAAAFLSTLDLFIVNIAFPAISATFSGADFGQLSWILNSYTVVFAAVLSLAGRLADRYGHRRVFLTGLAVFTISSAACALAPSLWGLVAARAVQGIGAALMTPTSLSLLLAAWPADRRERAVGTWASVGAVAAALGPPLGGFLVAVSWQWVFMVNVPIGVGLFVAAALLLRESDIERSGTPDLLGATALIMGIGALACALVEIPDNGWRGATVLGGFIVSVLGLLLVVLRSRRHAVPALDLAVLRAPVFSLGIVMLLAFSCGFAGMLLINVIYLTSIWGWSPQAAGLGLMAGPLVVIVVSQVASRVSGRFGAGPAATFGALSFAAGACWWLWRLGSEPNYATGLLPGQLLTGLGVGLILPTLSSLVGSALSSRQWGSGSSLLNTARQIGSVLGIALTVTVIGAHGMRAAVDLASIRAGWVLLAATGSVAALIGAALIVLERRCVIEAQQGLARQTQEGMEIDYR</sequence>